<proteinExistence type="predicted"/>
<dbReference type="InParanoid" id="A0A6L2PH87"/>
<feature type="coiled-coil region" evidence="1">
    <location>
        <begin position="406"/>
        <end position="461"/>
    </location>
</feature>
<sequence>MANFKAGYGFSIYLRKPSRELPQNVRYPSRESNLRPGEYEAGRKSVTCDSMNGVVSGEAGGCRRKSNDESRIPVLSPGLFRRSASLRLRGERSGPRSFPEPIAEGGQACAKVWHGRPPSRLRSQSVSGSSHPLSTPTSAVNSYPHTPTPSPEEATRMDDDIDSLKSFGSACSAMSCDHAYFARNGTTFSGRRMKYVVHCSPHMDGTEEYLTPTQRANRQIRRLKALLTQAQKDIEQKDQDIIRLTKEVVELRLYKAPLAVSHMVTGSADDIVTMQTTDTTDAKEASLQEQSGHAVLTDDKDASSDCEPHKASSSILLDNINTTSDLPSSLADSGHFEDMASSVHSKDSLTHLGQLPQSPGLAQSVAHIDGSTSEDREGERTRIVTMYEKRLEEMQRNHVGECQEMKERHNDKVESLLQRLSDVNNRFCELRADYDRSQDKIRELEKDTESLRRSMEEQEERHKSMYLKMYMKGQEAAKFEHADQVLEFAHRAPARVSVPELLQQLEVTENKLENIKDTDHQQTDKTKPALLSAKEAISLWILGTRKAMYRQTMEARTGKGEMDPEITLQFLKSAIYYFLTDKENHQGHLNAIESILGYNENERLNIEKLYRSHSKK</sequence>
<keyword evidence="5" id="KW-1185">Reference proteome</keyword>
<evidence type="ECO:0000256" key="2">
    <source>
        <dbReference type="SAM" id="MobiDB-lite"/>
    </source>
</evidence>
<name>A0A6L2PH87_COPFO</name>
<feature type="region of interest" description="Disordered" evidence="2">
    <location>
        <begin position="353"/>
        <end position="379"/>
    </location>
</feature>
<evidence type="ECO:0000256" key="1">
    <source>
        <dbReference type="SAM" id="Coils"/>
    </source>
</evidence>
<keyword evidence="1" id="KW-0175">Coiled coil</keyword>
<protein>
    <recommendedName>
        <fullName evidence="3">GRIP domain-containing protein</fullName>
    </recommendedName>
</protein>
<feature type="domain" description="GRIP" evidence="3">
    <location>
        <begin position="561"/>
        <end position="609"/>
    </location>
</feature>
<evidence type="ECO:0000313" key="4">
    <source>
        <dbReference type="EMBL" id="GFG31766.1"/>
    </source>
</evidence>
<feature type="region of interest" description="Disordered" evidence="2">
    <location>
        <begin position="113"/>
        <end position="157"/>
    </location>
</feature>
<accession>A0A6L2PH87</accession>
<feature type="region of interest" description="Disordered" evidence="2">
    <location>
        <begin position="287"/>
        <end position="310"/>
    </location>
</feature>
<feature type="compositionally biased region" description="Polar residues" evidence="2">
    <location>
        <begin position="131"/>
        <end position="145"/>
    </location>
</feature>
<evidence type="ECO:0000313" key="5">
    <source>
        <dbReference type="Proteomes" id="UP000502823"/>
    </source>
</evidence>
<comment type="caution">
    <text evidence="4">The sequence shown here is derived from an EMBL/GenBank/DDBJ whole genome shotgun (WGS) entry which is preliminary data.</text>
</comment>
<dbReference type="OrthoDB" id="5807119at2759"/>
<dbReference type="PROSITE" id="PS50913">
    <property type="entry name" value="GRIP"/>
    <property type="match status" value="1"/>
</dbReference>
<dbReference type="FunCoup" id="A0A6L2PH87">
    <property type="interactions" value="12"/>
</dbReference>
<dbReference type="EMBL" id="BLKM01000329">
    <property type="protein sequence ID" value="GFG31766.1"/>
    <property type="molecule type" value="Genomic_DNA"/>
</dbReference>
<gene>
    <name evidence="4" type="ORF">Cfor_04205</name>
</gene>
<feature type="compositionally biased region" description="Low complexity" evidence="2">
    <location>
        <begin position="120"/>
        <end position="130"/>
    </location>
</feature>
<organism evidence="4 5">
    <name type="scientific">Coptotermes formosanus</name>
    <name type="common">Formosan subterranean termite</name>
    <dbReference type="NCBI Taxonomy" id="36987"/>
    <lineage>
        <taxon>Eukaryota</taxon>
        <taxon>Metazoa</taxon>
        <taxon>Ecdysozoa</taxon>
        <taxon>Arthropoda</taxon>
        <taxon>Hexapoda</taxon>
        <taxon>Insecta</taxon>
        <taxon>Pterygota</taxon>
        <taxon>Neoptera</taxon>
        <taxon>Polyneoptera</taxon>
        <taxon>Dictyoptera</taxon>
        <taxon>Blattodea</taxon>
        <taxon>Blattoidea</taxon>
        <taxon>Termitoidae</taxon>
        <taxon>Rhinotermitidae</taxon>
        <taxon>Coptotermes</taxon>
    </lineage>
</organism>
<dbReference type="Proteomes" id="UP000502823">
    <property type="component" value="Unassembled WGS sequence"/>
</dbReference>
<feature type="coiled-coil region" evidence="1">
    <location>
        <begin position="213"/>
        <end position="247"/>
    </location>
</feature>
<dbReference type="AlphaFoldDB" id="A0A6L2PH87"/>
<dbReference type="InterPro" id="IPR000237">
    <property type="entry name" value="GRIP_dom"/>
</dbReference>
<evidence type="ECO:0000259" key="3">
    <source>
        <dbReference type="PROSITE" id="PS50913"/>
    </source>
</evidence>
<feature type="compositionally biased region" description="Basic and acidic residues" evidence="2">
    <location>
        <begin position="296"/>
        <end position="310"/>
    </location>
</feature>
<reference evidence="5" key="1">
    <citation type="submission" date="2020-01" db="EMBL/GenBank/DDBJ databases">
        <title>Draft genome sequence of the Termite Coptotermes fromosanus.</title>
        <authorList>
            <person name="Itakura S."/>
            <person name="Yosikawa Y."/>
            <person name="Umezawa K."/>
        </authorList>
    </citation>
    <scope>NUCLEOTIDE SEQUENCE [LARGE SCALE GENOMIC DNA]</scope>
</reference>